<organism evidence="2">
    <name type="scientific">Solanum lycopersicum</name>
    <name type="common">Tomato</name>
    <name type="synonym">Lycopersicon esculentum</name>
    <dbReference type="NCBI Taxonomy" id="4081"/>
    <lineage>
        <taxon>Eukaryota</taxon>
        <taxon>Viridiplantae</taxon>
        <taxon>Streptophyta</taxon>
        <taxon>Embryophyta</taxon>
        <taxon>Tracheophyta</taxon>
        <taxon>Spermatophyta</taxon>
        <taxon>Magnoliopsida</taxon>
        <taxon>eudicotyledons</taxon>
        <taxon>Gunneridae</taxon>
        <taxon>Pentapetalae</taxon>
        <taxon>asterids</taxon>
        <taxon>lamiids</taxon>
        <taxon>Solanales</taxon>
        <taxon>Solanaceae</taxon>
        <taxon>Solanoideae</taxon>
        <taxon>Solaneae</taxon>
        <taxon>Solanum</taxon>
        <taxon>Solanum subgen. Lycopersicon</taxon>
    </lineage>
</organism>
<sequence length="158" mass="17958">MEAQLPSILLELLNTANSADGPVDDRLKNLSAMEANIVRPFVTKALQTFHKLNTTEAIPESGSIPNRQRQAVNQRDKVTRTKRSMKLFSLHFASCCDAPKRRELSIHPTSKERTIINMQVHFVYVSYILPLLLISNAMTCTINFVVIFVTRDLEFELL</sequence>
<proteinExistence type="predicted"/>
<dbReference type="STRING" id="4081.A0A3Q7GMG0"/>
<dbReference type="InParanoid" id="A0A3Q7GMG0"/>
<dbReference type="EnsemblPlants" id="Solyc05g054435.1.1">
    <property type="protein sequence ID" value="Solyc05g054435.1.1"/>
    <property type="gene ID" value="Solyc05g054435.1"/>
</dbReference>
<keyword evidence="1" id="KW-0812">Transmembrane</keyword>
<keyword evidence="1" id="KW-0472">Membrane</keyword>
<evidence type="ECO:0000313" key="3">
    <source>
        <dbReference type="Proteomes" id="UP000004994"/>
    </source>
</evidence>
<protein>
    <submittedName>
        <fullName evidence="2">Uncharacterized protein</fullName>
    </submittedName>
</protein>
<dbReference type="Gene3D" id="1.20.58.1020">
    <property type="match status" value="1"/>
</dbReference>
<reference evidence="2" key="1">
    <citation type="journal article" date="2012" name="Nature">
        <title>The tomato genome sequence provides insights into fleshy fruit evolution.</title>
        <authorList>
            <consortium name="Tomato Genome Consortium"/>
        </authorList>
    </citation>
    <scope>NUCLEOTIDE SEQUENCE [LARGE SCALE GENOMIC DNA]</scope>
    <source>
        <strain evidence="2">cv. Heinz 1706</strain>
    </source>
</reference>
<keyword evidence="1" id="KW-1133">Transmembrane helix</keyword>
<reference evidence="2" key="2">
    <citation type="submission" date="2019-01" db="UniProtKB">
        <authorList>
            <consortium name="EnsemblPlants"/>
        </authorList>
    </citation>
    <scope>IDENTIFICATION</scope>
    <source>
        <strain evidence="2">cv. Heinz 1706</strain>
    </source>
</reference>
<keyword evidence="3" id="KW-1185">Reference proteome</keyword>
<evidence type="ECO:0000256" key="1">
    <source>
        <dbReference type="SAM" id="Phobius"/>
    </source>
</evidence>
<name>A0A3Q7GMG0_SOLLC</name>
<dbReference type="AlphaFoldDB" id="A0A3Q7GMG0"/>
<feature type="transmembrane region" description="Helical" evidence="1">
    <location>
        <begin position="122"/>
        <end position="149"/>
    </location>
</feature>
<dbReference type="Gramene" id="Solyc05g054435.1.1">
    <property type="protein sequence ID" value="Solyc05g054435.1.1"/>
    <property type="gene ID" value="Solyc05g054435.1"/>
</dbReference>
<dbReference type="Proteomes" id="UP000004994">
    <property type="component" value="Chromosome 5"/>
</dbReference>
<evidence type="ECO:0000313" key="2">
    <source>
        <dbReference type="EnsemblPlants" id="Solyc05g054435.1.1"/>
    </source>
</evidence>
<accession>A0A3Q7GMG0</accession>